<organism evidence="2 3">
    <name type="scientific">Staphylococcus epidermidis (strain ATCC 12228 / FDA PCI 1200)</name>
    <dbReference type="NCBI Taxonomy" id="176280"/>
    <lineage>
        <taxon>Bacteria</taxon>
        <taxon>Bacillati</taxon>
        <taxon>Bacillota</taxon>
        <taxon>Bacilli</taxon>
        <taxon>Bacillales</taxon>
        <taxon>Staphylococcaceae</taxon>
        <taxon>Staphylococcus</taxon>
    </lineage>
</organism>
<dbReference type="KEGG" id="sep:SE_2163"/>
<evidence type="ECO:0000313" key="3">
    <source>
        <dbReference type="Proteomes" id="UP000001411"/>
    </source>
</evidence>
<evidence type="ECO:0000259" key="1">
    <source>
        <dbReference type="Pfam" id="PF06855"/>
    </source>
</evidence>
<dbReference type="OrthoDB" id="2406458at2"/>
<dbReference type="AlphaFoldDB" id="A0A0H2VIE1"/>
<protein>
    <recommendedName>
        <fullName evidence="1">YozE SAM-like domain-containing protein</fullName>
    </recommendedName>
</protein>
<sequence length="72" mass="8353">MSFYHFIQNFVGDETPLGKLATCINQDEDLPMEETTAHNILNYFNQLNYFDDDCIEAVKRSLSLYEQSKVAL</sequence>
<dbReference type="PATRIC" id="fig|176280.10.peg.2113"/>
<dbReference type="Pfam" id="PF06855">
    <property type="entry name" value="YozE_SAM_like"/>
    <property type="match status" value="1"/>
</dbReference>
<dbReference type="RefSeq" id="WP_001830634.1">
    <property type="nucleotide sequence ID" value="NC_004461.1"/>
</dbReference>
<reference evidence="2 3" key="1">
    <citation type="journal article" date="2003" name="Mol. Microbiol.">
        <title>Genome-based analysis of virulence genes in a non-biofilm-forming Staphylococcus epidermidis strain (ATCC 12228).</title>
        <authorList>
            <person name="Zhang Y.Q."/>
            <person name="Ren S.X."/>
            <person name="Li H.L."/>
            <person name="Wang Y.X."/>
            <person name="Fu G."/>
            <person name="Yang J."/>
            <person name="Qin Z.Q."/>
            <person name="Miao Y.G."/>
            <person name="Wang W.Y."/>
            <person name="Chen R.S."/>
            <person name="Shen Y."/>
            <person name="Chen Z."/>
            <person name="Yuan Z.H."/>
            <person name="Zhao G.P."/>
            <person name="Qu D."/>
            <person name="Danchin A."/>
            <person name="Wen Y.M."/>
        </authorList>
    </citation>
    <scope>NUCLEOTIDE SEQUENCE [LARGE SCALE GENOMIC DNA]</scope>
    <source>
        <strain evidence="3">ATCC 12228 / FDA PCI 1200</strain>
    </source>
</reference>
<dbReference type="InterPro" id="IPR023089">
    <property type="entry name" value="YozE_SAM-like"/>
</dbReference>
<name>A0A0H2VIE1_STAES</name>
<proteinExistence type="predicted"/>
<feature type="domain" description="YozE SAM-like" evidence="1">
    <location>
        <begin position="2"/>
        <end position="67"/>
    </location>
</feature>
<dbReference type="eggNOG" id="ENOG50305CA">
    <property type="taxonomic scope" value="Bacteria"/>
</dbReference>
<dbReference type="EMBL" id="AE015929">
    <property type="protein sequence ID" value="AAO05805.1"/>
    <property type="molecule type" value="Genomic_DNA"/>
</dbReference>
<accession>A0A0H2VIE1</accession>
<dbReference type="InterPro" id="IPR036806">
    <property type="entry name" value="YozE_SAM-like_sf"/>
</dbReference>
<dbReference type="HOGENOM" id="CLU_189244_0_0_9"/>
<dbReference type="Proteomes" id="UP000001411">
    <property type="component" value="Chromosome"/>
</dbReference>
<dbReference type="Gene3D" id="1.10.150.260">
    <property type="entry name" value="YozE SAM-like"/>
    <property type="match status" value="1"/>
</dbReference>
<gene>
    <name evidence="2" type="ordered locus">SE_2163</name>
</gene>
<evidence type="ECO:0000313" key="2">
    <source>
        <dbReference type="EMBL" id="AAO05805.1"/>
    </source>
</evidence>
<dbReference type="SUPFAM" id="SSF140652">
    <property type="entry name" value="YozE-like"/>
    <property type="match status" value="1"/>
</dbReference>
<dbReference type="GeneID" id="50017761"/>